<comment type="caution">
    <text evidence="2">The sequence shown here is derived from an EMBL/GenBank/DDBJ whole genome shotgun (WGS) entry which is preliminary data.</text>
</comment>
<keyword evidence="3" id="KW-1185">Reference proteome</keyword>
<organism evidence="2 3">
    <name type="scientific">Triplophysa rosa</name>
    <name type="common">Cave loach</name>
    <dbReference type="NCBI Taxonomy" id="992332"/>
    <lineage>
        <taxon>Eukaryota</taxon>
        <taxon>Metazoa</taxon>
        <taxon>Chordata</taxon>
        <taxon>Craniata</taxon>
        <taxon>Vertebrata</taxon>
        <taxon>Euteleostomi</taxon>
        <taxon>Actinopterygii</taxon>
        <taxon>Neopterygii</taxon>
        <taxon>Teleostei</taxon>
        <taxon>Ostariophysi</taxon>
        <taxon>Cypriniformes</taxon>
        <taxon>Nemacheilidae</taxon>
        <taxon>Triplophysa</taxon>
    </lineage>
</organism>
<protein>
    <submittedName>
        <fullName evidence="2">Tetratricopeptide repeat protein 39A</fullName>
    </submittedName>
</protein>
<gene>
    <name evidence="2" type="ORF">IRJ41_021334</name>
</gene>
<dbReference type="EMBL" id="JAFHDT010000017">
    <property type="protein sequence ID" value="KAI7798076.1"/>
    <property type="molecule type" value="Genomic_DNA"/>
</dbReference>
<accession>A0A9W7WFR0</accession>
<feature type="non-terminal residue" evidence="2">
    <location>
        <position position="72"/>
    </location>
</feature>
<evidence type="ECO:0000313" key="3">
    <source>
        <dbReference type="Proteomes" id="UP001059041"/>
    </source>
</evidence>
<name>A0A9W7WFR0_TRIRA</name>
<dbReference type="Proteomes" id="UP001059041">
    <property type="component" value="Linkage Group LG17"/>
</dbReference>
<reference evidence="2" key="1">
    <citation type="submission" date="2021-02" db="EMBL/GenBank/DDBJ databases">
        <title>Comparative genomics reveals that relaxation of natural selection precedes convergent phenotypic evolution of cavefish.</title>
        <authorList>
            <person name="Peng Z."/>
        </authorList>
    </citation>
    <scope>NUCLEOTIDE SEQUENCE</scope>
    <source>
        <tissue evidence="2">Muscle</tissue>
    </source>
</reference>
<sequence length="72" mass="8140">SFFRRNKKNEDKKDPLKTEDVLDSPTSPLQSPIIEKDGLDPVITDYGLCHFPLLICDLRLSSASRDLSALEH</sequence>
<dbReference type="AlphaFoldDB" id="A0A9W7WFR0"/>
<feature type="compositionally biased region" description="Basic and acidic residues" evidence="1">
    <location>
        <begin position="8"/>
        <end position="20"/>
    </location>
</feature>
<evidence type="ECO:0000256" key="1">
    <source>
        <dbReference type="SAM" id="MobiDB-lite"/>
    </source>
</evidence>
<feature type="region of interest" description="Disordered" evidence="1">
    <location>
        <begin position="1"/>
        <end position="34"/>
    </location>
</feature>
<proteinExistence type="predicted"/>
<evidence type="ECO:0000313" key="2">
    <source>
        <dbReference type="EMBL" id="KAI7798076.1"/>
    </source>
</evidence>